<dbReference type="AlphaFoldDB" id="A0A5J4X6U5"/>
<evidence type="ECO:0000313" key="3">
    <source>
        <dbReference type="Proteomes" id="UP000324800"/>
    </source>
</evidence>
<evidence type="ECO:0000256" key="1">
    <source>
        <dbReference type="SAM" id="MobiDB-lite"/>
    </source>
</evidence>
<reference evidence="2 3" key="1">
    <citation type="submission" date="2019-03" db="EMBL/GenBank/DDBJ databases">
        <title>Single cell metagenomics reveals metabolic interactions within the superorganism composed of flagellate Streblomastix strix and complex community of Bacteroidetes bacteria on its surface.</title>
        <authorList>
            <person name="Treitli S.C."/>
            <person name="Kolisko M."/>
            <person name="Husnik F."/>
            <person name="Keeling P."/>
            <person name="Hampl V."/>
        </authorList>
    </citation>
    <scope>NUCLEOTIDE SEQUENCE [LARGE SCALE GENOMIC DNA]</scope>
    <source>
        <strain evidence="2">ST1C</strain>
    </source>
</reference>
<accession>A0A5J4X6U5</accession>
<dbReference type="EMBL" id="SNRW01000158">
    <property type="protein sequence ID" value="KAA6402971.1"/>
    <property type="molecule type" value="Genomic_DNA"/>
</dbReference>
<sequence length="98" mass="11019">MMFQSLIIGSCFKQASSYCRKQQDRKHEPIIVQLEVRIELASNPFTHPLNIGSASSADDPTMQIEESPNPTPDDTDIPNMNDRYFYAEQLVGADTTIV</sequence>
<gene>
    <name evidence="2" type="ORF">EZS28_001513</name>
</gene>
<proteinExistence type="predicted"/>
<comment type="caution">
    <text evidence="2">The sequence shown here is derived from an EMBL/GenBank/DDBJ whole genome shotgun (WGS) entry which is preliminary data.</text>
</comment>
<name>A0A5J4X6U5_9EUKA</name>
<protein>
    <submittedName>
        <fullName evidence="2">Uncharacterized protein</fullName>
    </submittedName>
</protein>
<organism evidence="2 3">
    <name type="scientific">Streblomastix strix</name>
    <dbReference type="NCBI Taxonomy" id="222440"/>
    <lineage>
        <taxon>Eukaryota</taxon>
        <taxon>Metamonada</taxon>
        <taxon>Preaxostyla</taxon>
        <taxon>Oxymonadida</taxon>
        <taxon>Streblomastigidae</taxon>
        <taxon>Streblomastix</taxon>
    </lineage>
</organism>
<dbReference type="Proteomes" id="UP000324800">
    <property type="component" value="Unassembled WGS sequence"/>
</dbReference>
<feature type="region of interest" description="Disordered" evidence="1">
    <location>
        <begin position="49"/>
        <end position="80"/>
    </location>
</feature>
<evidence type="ECO:0000313" key="2">
    <source>
        <dbReference type="EMBL" id="KAA6402971.1"/>
    </source>
</evidence>